<dbReference type="Proteomes" id="UP000722989">
    <property type="component" value="Unassembled WGS sequence"/>
</dbReference>
<feature type="domain" description="Transglutaminase-like" evidence="1">
    <location>
        <begin position="83"/>
        <end position="146"/>
    </location>
</feature>
<keyword evidence="3" id="KW-1185">Reference proteome</keyword>
<dbReference type="RefSeq" id="WP_167928354.1">
    <property type="nucleotide sequence ID" value="NZ_JAATVY010000030.1"/>
</dbReference>
<proteinExistence type="predicted"/>
<evidence type="ECO:0000313" key="3">
    <source>
        <dbReference type="Proteomes" id="UP000722989"/>
    </source>
</evidence>
<organism evidence="2 3">
    <name type="scientific">Planosporangium thailandense</name>
    <dbReference type="NCBI Taxonomy" id="765197"/>
    <lineage>
        <taxon>Bacteria</taxon>
        <taxon>Bacillati</taxon>
        <taxon>Actinomycetota</taxon>
        <taxon>Actinomycetes</taxon>
        <taxon>Micromonosporales</taxon>
        <taxon>Micromonosporaceae</taxon>
        <taxon>Planosporangium</taxon>
    </lineage>
</organism>
<gene>
    <name evidence="2" type="ORF">HC031_27545</name>
</gene>
<reference evidence="2 3" key="1">
    <citation type="submission" date="2020-03" db="EMBL/GenBank/DDBJ databases">
        <title>WGS of the type strain of Planosporangium spp.</title>
        <authorList>
            <person name="Thawai C."/>
        </authorList>
    </citation>
    <scope>NUCLEOTIDE SEQUENCE [LARGE SCALE GENOMIC DNA]</scope>
    <source>
        <strain evidence="2 3">TBRC 5610</strain>
    </source>
</reference>
<protein>
    <submittedName>
        <fullName evidence="2">Transglutaminase domain-containing protein</fullName>
    </submittedName>
</protein>
<dbReference type="SMART" id="SM00460">
    <property type="entry name" value="TGc"/>
    <property type="match status" value="1"/>
</dbReference>
<dbReference type="InterPro" id="IPR038765">
    <property type="entry name" value="Papain-like_cys_pep_sf"/>
</dbReference>
<evidence type="ECO:0000259" key="1">
    <source>
        <dbReference type="SMART" id="SM00460"/>
    </source>
</evidence>
<dbReference type="Gene3D" id="3.10.620.30">
    <property type="match status" value="1"/>
</dbReference>
<dbReference type="Pfam" id="PF01841">
    <property type="entry name" value="Transglut_core"/>
    <property type="match status" value="1"/>
</dbReference>
<name>A0ABX0Y7C7_9ACTN</name>
<dbReference type="SUPFAM" id="SSF54001">
    <property type="entry name" value="Cysteine proteinases"/>
    <property type="match status" value="1"/>
</dbReference>
<sequence length="235" mass="25823">MDEFEFYRCHSALTDPGEHGLLFAELPTDVATLGAIVRGVVVHRDETSWLHGFELSTQRRDEANIRWTRAILGYLGDLRKRSAPQRFAGTCRDFSILLCAMLREVGVPARLRAGFASYFLPGFFDDHWVVEYWSEAHGWRLADAQLAAGAAEAYRVDVDPVDIPRDAFLVGGQAWQDCRRGDRDPGQFGVSGIGLAGMGEVQGNVVRDLAALAKVETLPWDSWGVIGRGTAGTAG</sequence>
<evidence type="ECO:0000313" key="2">
    <source>
        <dbReference type="EMBL" id="NJC73450.1"/>
    </source>
</evidence>
<accession>A0ABX0Y7C7</accession>
<dbReference type="EMBL" id="JAATVY010000030">
    <property type="protein sequence ID" value="NJC73450.1"/>
    <property type="molecule type" value="Genomic_DNA"/>
</dbReference>
<comment type="caution">
    <text evidence="2">The sequence shown here is derived from an EMBL/GenBank/DDBJ whole genome shotgun (WGS) entry which is preliminary data.</text>
</comment>
<dbReference type="InterPro" id="IPR002931">
    <property type="entry name" value="Transglutaminase-like"/>
</dbReference>